<dbReference type="InterPro" id="IPR038441">
    <property type="entry name" value="THAP_Znf_sf"/>
</dbReference>
<dbReference type="EMBL" id="APCN01008454">
    <property type="status" value="NOT_ANNOTATED_CDS"/>
    <property type="molecule type" value="Genomic_DNA"/>
</dbReference>
<dbReference type="AlphaFoldDB" id="A0A182ICK3"/>
<dbReference type="PANTHER" id="PTHR46927">
    <property type="entry name" value="AGAP005574-PA"/>
    <property type="match status" value="1"/>
</dbReference>
<dbReference type="Proteomes" id="UP000075840">
    <property type="component" value="Unassembled WGS sequence"/>
</dbReference>
<evidence type="ECO:0000256" key="1">
    <source>
        <dbReference type="ARBA" id="ARBA00022723"/>
    </source>
</evidence>
<reference evidence="5" key="1">
    <citation type="submission" date="2022-08" db="UniProtKB">
        <authorList>
            <consortium name="EnsemblMetazoa"/>
        </authorList>
    </citation>
    <scope>IDENTIFICATION</scope>
    <source>
        <strain evidence="5">Dongola</strain>
    </source>
</reference>
<evidence type="ECO:0000256" key="3">
    <source>
        <dbReference type="ARBA" id="ARBA00022833"/>
    </source>
</evidence>
<dbReference type="Pfam" id="PF05485">
    <property type="entry name" value="THAP"/>
    <property type="match status" value="1"/>
</dbReference>
<keyword evidence="4" id="KW-0238">DNA-binding</keyword>
<evidence type="ECO:0000313" key="5">
    <source>
        <dbReference type="EnsemblMetazoa" id="AARA011320-PA"/>
    </source>
</evidence>
<dbReference type="InterPro" id="IPR052224">
    <property type="entry name" value="THAP_domain_protein"/>
</dbReference>
<dbReference type="VEuPathDB" id="VectorBase:AARA011320"/>
<organism evidence="5 6">
    <name type="scientific">Anopheles arabiensis</name>
    <name type="common">Mosquito</name>
    <dbReference type="NCBI Taxonomy" id="7173"/>
    <lineage>
        <taxon>Eukaryota</taxon>
        <taxon>Metazoa</taxon>
        <taxon>Ecdysozoa</taxon>
        <taxon>Arthropoda</taxon>
        <taxon>Hexapoda</taxon>
        <taxon>Insecta</taxon>
        <taxon>Pterygota</taxon>
        <taxon>Neoptera</taxon>
        <taxon>Endopterygota</taxon>
        <taxon>Diptera</taxon>
        <taxon>Nematocera</taxon>
        <taxon>Culicoidea</taxon>
        <taxon>Culicidae</taxon>
        <taxon>Anophelinae</taxon>
        <taxon>Anopheles</taxon>
    </lineage>
</organism>
<keyword evidence="6" id="KW-1185">Reference proteome</keyword>
<dbReference type="GO" id="GO:0008270">
    <property type="term" value="F:zinc ion binding"/>
    <property type="evidence" value="ECO:0007669"/>
    <property type="project" value="UniProtKB-KW"/>
</dbReference>
<keyword evidence="2" id="KW-0863">Zinc-finger</keyword>
<dbReference type="Pfam" id="PF12596">
    <property type="entry name" value="Tnp_P_element_C"/>
    <property type="match status" value="1"/>
</dbReference>
<dbReference type="InterPro" id="IPR022242">
    <property type="entry name" value="TNP-like_C"/>
</dbReference>
<dbReference type="GO" id="GO:0003677">
    <property type="term" value="F:DNA binding"/>
    <property type="evidence" value="ECO:0007669"/>
    <property type="project" value="UniProtKB-UniRule"/>
</dbReference>
<dbReference type="SMART" id="SM00980">
    <property type="entry name" value="THAP"/>
    <property type="match status" value="1"/>
</dbReference>
<dbReference type="EnsemblMetazoa" id="AARA011320-RA">
    <property type="protein sequence ID" value="AARA011320-PA"/>
    <property type="gene ID" value="AARA011320"/>
</dbReference>
<dbReference type="EMBL" id="APCN01008453">
    <property type="status" value="NOT_ANNOTATED_CDS"/>
    <property type="molecule type" value="Genomic_DNA"/>
</dbReference>
<protein>
    <submittedName>
        <fullName evidence="5">Uncharacterized protein</fullName>
    </submittedName>
</protein>
<dbReference type="SUPFAM" id="SSF57716">
    <property type="entry name" value="Glucocorticoid receptor-like (DNA-binding domain)"/>
    <property type="match status" value="1"/>
</dbReference>
<dbReference type="VEuPathDB" id="VectorBase:AARA21_000556"/>
<evidence type="ECO:0000313" key="6">
    <source>
        <dbReference type="Proteomes" id="UP000075840"/>
    </source>
</evidence>
<dbReference type="PROSITE" id="PS50950">
    <property type="entry name" value="ZF_THAP"/>
    <property type="match status" value="1"/>
</dbReference>
<evidence type="ECO:0000256" key="4">
    <source>
        <dbReference type="ARBA" id="ARBA00023125"/>
    </source>
</evidence>
<dbReference type="Gene3D" id="6.20.210.20">
    <property type="entry name" value="THAP domain"/>
    <property type="match status" value="1"/>
</dbReference>
<dbReference type="PANTHER" id="PTHR46927:SF3">
    <property type="entry name" value="THAP-TYPE DOMAIN-CONTAINING PROTEIN"/>
    <property type="match status" value="1"/>
</dbReference>
<keyword evidence="1" id="KW-0479">Metal-binding</keyword>
<dbReference type="InterPro" id="IPR006612">
    <property type="entry name" value="THAP_Znf"/>
</dbReference>
<evidence type="ECO:0000256" key="2">
    <source>
        <dbReference type="ARBA" id="ARBA00022771"/>
    </source>
</evidence>
<keyword evidence="3" id="KW-0862">Zinc</keyword>
<proteinExistence type="predicted"/>
<name>A0A182ICK3_ANOAR</name>
<sequence>MSSNYKCSVACCKNNRYNVKKMGAKIYFHKFPECLATKQKWIAFCGKDNPWMPSPNNVVCSEHFVPSDYQLRNVQEIKRGSNWLKPQGNFTIKINEKDVCFKCKDYEEKICDLESKLKTVEDRNERLADLNQDVLENLFSQIRQMGGAYDHPSPLSCVYRIRTIILGKTPSILHNQTTTVEAMNSEHDQYITTESAVADPKPDEFFVSATMFDQAEIDSHLPDERAMEEANNFLLQDASSLSSVSDTSVELPAQEADGLSYILGWLAKKYNAQFSHLNLGEHTFKKKDEHSYSQPPSFVHHLSCGGLIEPSDAFLRLGKKMEKIFLKMNPEGSIMGGERITERIASKIKKHVNELPLDIIRCFAKQRVIVRMRYLNLKAAAEQLERKKRKFTQHNTKEAKKMKKITS</sequence>
<accession>A0A182ICK3</accession>